<accession>W4URN3</accession>
<evidence type="ECO:0000313" key="2">
    <source>
        <dbReference type="Proteomes" id="UP000019131"/>
    </source>
</evidence>
<sequence length="55" mass="6282">MSSVCMQARNRVETSADETIFSYSYNIIKLYKVDSISLICFSPAYKREGAKSCLY</sequence>
<dbReference type="AlphaFoldDB" id="W4URN3"/>
<dbReference type="Proteomes" id="UP000019131">
    <property type="component" value="Unassembled WGS sequence"/>
</dbReference>
<protein>
    <submittedName>
        <fullName evidence="1">Uncharacterized protein</fullName>
    </submittedName>
</protein>
<reference evidence="1 2" key="1">
    <citation type="journal article" date="2014" name="Genome Announc.">
        <title>Draft Genome Sequence of Bacteroides reticulotermitis Strain JCM 10512T, Isolated from the Gut of a Termite.</title>
        <authorList>
            <person name="Yuki M."/>
            <person name="Oshima K."/>
            <person name="Suda W."/>
            <person name="Sakamoto M."/>
            <person name="Iida T."/>
            <person name="Hattori M."/>
            <person name="Ohkuma M."/>
        </authorList>
    </citation>
    <scope>NUCLEOTIDE SEQUENCE [LARGE SCALE GENOMIC DNA]</scope>
    <source>
        <strain evidence="1 2">JCM 10512</strain>
    </source>
</reference>
<comment type="caution">
    <text evidence="1">The sequence shown here is derived from an EMBL/GenBank/DDBJ whole genome shotgun (WGS) entry which is preliminary data.</text>
</comment>
<gene>
    <name evidence="1" type="ORF">JCM10512_1556</name>
</gene>
<name>W4URN3_9BACE</name>
<organism evidence="1 2">
    <name type="scientific">Bacteroides reticulotermitis JCM 10512</name>
    <dbReference type="NCBI Taxonomy" id="1445607"/>
    <lineage>
        <taxon>Bacteria</taxon>
        <taxon>Pseudomonadati</taxon>
        <taxon>Bacteroidota</taxon>
        <taxon>Bacteroidia</taxon>
        <taxon>Bacteroidales</taxon>
        <taxon>Bacteroidaceae</taxon>
        <taxon>Bacteroides</taxon>
    </lineage>
</organism>
<evidence type="ECO:0000313" key="1">
    <source>
        <dbReference type="EMBL" id="GAE83293.1"/>
    </source>
</evidence>
<proteinExistence type="predicted"/>
<keyword evidence="2" id="KW-1185">Reference proteome</keyword>
<dbReference type="STRING" id="1445607.JCM10512_1556"/>
<dbReference type="EMBL" id="BAIV01000008">
    <property type="protein sequence ID" value="GAE83293.1"/>
    <property type="molecule type" value="Genomic_DNA"/>
</dbReference>